<dbReference type="Gene3D" id="3.40.630.30">
    <property type="match status" value="1"/>
</dbReference>
<gene>
    <name evidence="2" type="ORF">ACFSFX_01010</name>
</gene>
<dbReference type="InterPro" id="IPR000182">
    <property type="entry name" value="GNAT_dom"/>
</dbReference>
<keyword evidence="2" id="KW-0808">Transferase</keyword>
<dbReference type="EMBL" id="JBHUGA010000003">
    <property type="protein sequence ID" value="MFD1845175.1"/>
    <property type="molecule type" value="Genomic_DNA"/>
</dbReference>
<organism evidence="2 3">
    <name type="scientific">Arthrobacter flavus</name>
    <dbReference type="NCBI Taxonomy" id="95172"/>
    <lineage>
        <taxon>Bacteria</taxon>
        <taxon>Bacillati</taxon>
        <taxon>Actinomycetota</taxon>
        <taxon>Actinomycetes</taxon>
        <taxon>Micrococcales</taxon>
        <taxon>Micrococcaceae</taxon>
        <taxon>Arthrobacter</taxon>
    </lineage>
</organism>
<reference evidence="3" key="1">
    <citation type="journal article" date="2019" name="Int. J. Syst. Evol. Microbiol.">
        <title>The Global Catalogue of Microorganisms (GCM) 10K type strain sequencing project: providing services to taxonomists for standard genome sequencing and annotation.</title>
        <authorList>
            <consortium name="The Broad Institute Genomics Platform"/>
            <consortium name="The Broad Institute Genome Sequencing Center for Infectious Disease"/>
            <person name="Wu L."/>
            <person name="Ma J."/>
        </authorList>
    </citation>
    <scope>NUCLEOTIDE SEQUENCE [LARGE SCALE GENOMIC DNA]</scope>
    <source>
        <strain evidence="3">JCM 11496</strain>
    </source>
</reference>
<dbReference type="RefSeq" id="WP_377959503.1">
    <property type="nucleotide sequence ID" value="NZ_BAAAIJ010000003.1"/>
</dbReference>
<evidence type="ECO:0000313" key="2">
    <source>
        <dbReference type="EMBL" id="MFD1845175.1"/>
    </source>
</evidence>
<keyword evidence="2" id="KW-0012">Acyltransferase</keyword>
<dbReference type="Pfam" id="PF00583">
    <property type="entry name" value="Acetyltransf_1"/>
    <property type="match status" value="1"/>
</dbReference>
<dbReference type="Proteomes" id="UP001597307">
    <property type="component" value="Unassembled WGS sequence"/>
</dbReference>
<dbReference type="GO" id="GO:0016746">
    <property type="term" value="F:acyltransferase activity"/>
    <property type="evidence" value="ECO:0007669"/>
    <property type="project" value="UniProtKB-KW"/>
</dbReference>
<dbReference type="InterPro" id="IPR016181">
    <property type="entry name" value="Acyl_CoA_acyltransferase"/>
</dbReference>
<dbReference type="PROSITE" id="PS51186">
    <property type="entry name" value="GNAT"/>
    <property type="match status" value="1"/>
</dbReference>
<keyword evidence="3" id="KW-1185">Reference proteome</keyword>
<feature type="domain" description="N-acetyltransferase" evidence="1">
    <location>
        <begin position="18"/>
        <end position="191"/>
    </location>
</feature>
<dbReference type="CDD" id="cd04301">
    <property type="entry name" value="NAT_SF"/>
    <property type="match status" value="1"/>
</dbReference>
<evidence type="ECO:0000259" key="1">
    <source>
        <dbReference type="PROSITE" id="PS51186"/>
    </source>
</evidence>
<dbReference type="SUPFAM" id="SSF55729">
    <property type="entry name" value="Acyl-CoA N-acyltransferases (Nat)"/>
    <property type="match status" value="1"/>
</dbReference>
<protein>
    <submittedName>
        <fullName evidence="2">GNAT family N-acetyltransferase</fullName>
        <ecNumber evidence="2">2.3.-.-</ecNumber>
    </submittedName>
</protein>
<comment type="caution">
    <text evidence="2">The sequence shown here is derived from an EMBL/GenBank/DDBJ whole genome shotgun (WGS) entry which is preliminary data.</text>
</comment>
<accession>A0ABW4Q3F7</accession>
<dbReference type="EC" id="2.3.-.-" evidence="2"/>
<proteinExistence type="predicted"/>
<name>A0ABW4Q3F7_9MICC</name>
<sequence>MRVERQSICTIVPMTNSVKVRSADLEDVLEMVRMRHAVFRSMADAGAASRPEEIEDTSWYVNAKEAIAHQINRGTLGAFVIDAESSSLHPANAASRPLSACAIATLDERLPGPGFPQGLSGSMSSVFVEPTHRGRGYARLVVSAGISWLESRGAEVVDLHATPQATQLYRALGFTEPRSLSLRRVFTSTLNT</sequence>
<evidence type="ECO:0000313" key="3">
    <source>
        <dbReference type="Proteomes" id="UP001597307"/>
    </source>
</evidence>